<sequence>MREPRRQPGEHIPSSRRGQRGRGLLAGALTLALALLATSAVTVPAHADNDAIGYPVFSGAEKPVPELPAGFTIHETMRAQYQADLKRGDGTDFWMDRMLAREGKDPAGTWLFTRGRAVFMKEHNPERLGFAGNVAYWESIDNRSAYTVTLAADGENIALQENADARKQTPSYWQSAFAHQATGLKLTQTKFITDANVAVTNLALTNAGSQSRAFTLRATSPYTSTAEGSELKGTVAAKNNLTTVFPRLSGDGMKPEAEGGEDKGGALTRSVTVPAGGTVTLKVQMGFVTEEIAASKAAYNAVRAAPPKNAFRDHVREYNRWWAENLPYMDVPDDNIEKTLYYRWWLLRYNYLDADIPGNDYQFPSSMEGVLGYNNAIALTVGMFVDDLKYLRDPSYSYGPWVSAGEVSKNSKYTDNPGDPENWSNSYTQYISEAAWRSYQLHGGPDGIVRNLARYAEKDVRGQLSNYDKDGNGLIEYDWGAMTGNDADAVSFDWKPGNLDRAESAYVYSNASAAARAYDLLGETERADGMRQIADRVKNAVLKYLWDPEDKLLKHRHVASNSLVPWKEINNYYPYSVGLMPTPDKDPQYLEALRLWADAKQYPVFPFFTANQADKAEAAEQGHPGSNNFSVINSTVTFRFLSSVLRKYPNKHIDSTWYKKLLSWNAWAHYVDGDNRWPDQNEFWADGSADPQKIGYRSWIHHTILGTTNWTVIEDAMGFRPRSDKKIELWPIDIDWPHFAVTDINYRGSELAVLWDEPGDGKRPYGKEVPEGYSAYLDGRLAFTVDSLTHLLYDPATGKVTFPGGGDAKVRSSNKARLQAPQDVEYGAKERVTDLFAKAGRDLSGPAKNAENLASSASGATARASYEAEGHGVSGAVDGFTINEPFWGARGSGKEEDWYEVDFGAPRKVDDVKLYFYSDKKPGGYSEPAMYTVQFWNGTEWKDVPKPAKSPIYPRANRNDVRFPSVTTDKLRVLLRHRDGHSSGLKEIQAFGTGAPAPESENRAPYVEAWQDTSYHRPGQVRLTGIVEDDGLPERKLSSVWKTVDGPEDGTVILDKPGSPTTVARFTRSGTYTLELTATDGVKQTAKTVIVKAEGLSGGARANVAPAATPTASYTSGWESVAAINDGKEPASSSDTPRWGTWPQEGTQWVRYTWDDPVRVDGSDMYFFRDAQPGAEDGVGVPASWVIEYLDGEEWREVRQPSGYGTAENSYNRTTFTPVTTTSLRARLTGHPGLSLGVQEWKVYAETPESVREVHVPTPRGKIPDLPDEITMVYSDGSTARSPVAWPALTEDQVAEGGTSVRITGLADRSAQPVTATVWVRLTEAVEITSIAGERVTTRPGVPPGLPAAVVATYNDGSKDSRVRVTWDPVKPEQYAEPGTFEVGGTVEGTDRRATATVTVTAPTASTGRASPS</sequence>
<feature type="region of interest" description="Disordered" evidence="1">
    <location>
        <begin position="1"/>
        <end position="20"/>
    </location>
</feature>
<dbReference type="SUPFAM" id="SSF49785">
    <property type="entry name" value="Galactose-binding domain-like"/>
    <property type="match status" value="1"/>
</dbReference>
<dbReference type="InterPro" id="IPR011081">
    <property type="entry name" value="Big_4"/>
</dbReference>
<dbReference type="GO" id="GO:0005975">
    <property type="term" value="P:carbohydrate metabolic process"/>
    <property type="evidence" value="ECO:0007669"/>
    <property type="project" value="InterPro"/>
</dbReference>
<dbReference type="Pfam" id="PF07532">
    <property type="entry name" value="Big_4"/>
    <property type="match status" value="2"/>
</dbReference>
<name>A0A505DRU1_9ACTN</name>
<dbReference type="EMBL" id="VCHX02000026">
    <property type="protein sequence ID" value="TPQ23998.1"/>
    <property type="molecule type" value="Genomic_DNA"/>
</dbReference>
<dbReference type="InterPro" id="IPR013783">
    <property type="entry name" value="Ig-like_fold"/>
</dbReference>
<evidence type="ECO:0000313" key="3">
    <source>
        <dbReference type="EMBL" id="TPQ23998.1"/>
    </source>
</evidence>
<protein>
    <submittedName>
        <fullName evidence="3">Carbohydrate-binding protein</fullName>
    </submittedName>
</protein>
<dbReference type="Gene3D" id="2.60.120.260">
    <property type="entry name" value="Galactose-binding domain-like"/>
    <property type="match status" value="2"/>
</dbReference>
<dbReference type="InterPro" id="IPR008928">
    <property type="entry name" value="6-hairpin_glycosidase_sf"/>
</dbReference>
<dbReference type="RefSeq" id="WP_140935789.1">
    <property type="nucleotide sequence ID" value="NZ_QXMJ01000026.1"/>
</dbReference>
<organism evidence="3 4">
    <name type="scientific">Streptomyces sporangiiformans</name>
    <dbReference type="NCBI Taxonomy" id="2315329"/>
    <lineage>
        <taxon>Bacteria</taxon>
        <taxon>Bacillati</taxon>
        <taxon>Actinomycetota</taxon>
        <taxon>Actinomycetes</taxon>
        <taxon>Kitasatosporales</taxon>
        <taxon>Streptomycetaceae</taxon>
        <taxon>Streptomyces</taxon>
    </lineage>
</organism>
<feature type="domain" description="F5/8 type C" evidence="2">
    <location>
        <begin position="843"/>
        <end position="993"/>
    </location>
</feature>
<dbReference type="Pfam" id="PF22633">
    <property type="entry name" value="F5_F8_type_C_2"/>
    <property type="match status" value="1"/>
</dbReference>
<dbReference type="InterPro" id="IPR008979">
    <property type="entry name" value="Galactose-bd-like_sf"/>
</dbReference>
<dbReference type="Proteomes" id="UP000317378">
    <property type="component" value="Unassembled WGS sequence"/>
</dbReference>
<dbReference type="Gene3D" id="1.50.10.10">
    <property type="match status" value="1"/>
</dbReference>
<accession>A0A505DRU1</accession>
<evidence type="ECO:0000256" key="1">
    <source>
        <dbReference type="SAM" id="MobiDB-lite"/>
    </source>
</evidence>
<evidence type="ECO:0000259" key="2">
    <source>
        <dbReference type="PROSITE" id="PS50022"/>
    </source>
</evidence>
<keyword evidence="4" id="KW-1185">Reference proteome</keyword>
<dbReference type="InterPro" id="IPR012341">
    <property type="entry name" value="6hp_glycosidase-like_sf"/>
</dbReference>
<dbReference type="InterPro" id="IPR000421">
    <property type="entry name" value="FA58C"/>
</dbReference>
<dbReference type="PROSITE" id="PS50022">
    <property type="entry name" value="FA58C_3"/>
    <property type="match status" value="1"/>
</dbReference>
<proteinExistence type="predicted"/>
<evidence type="ECO:0000313" key="4">
    <source>
        <dbReference type="Proteomes" id="UP000317378"/>
    </source>
</evidence>
<reference evidence="3 4" key="1">
    <citation type="submission" date="2019-06" db="EMBL/GenBank/DDBJ databases">
        <title>Streptomyces sporangiiformans sp. nov., a novel actinomycete isolated from soil in Mount Song.</title>
        <authorList>
            <person name="Han L."/>
        </authorList>
    </citation>
    <scope>NUCLEOTIDE SEQUENCE [LARGE SCALE GENOMIC DNA]</scope>
    <source>
        <strain evidence="3 4">NEAU-SSA 1</strain>
    </source>
</reference>
<comment type="caution">
    <text evidence="3">The sequence shown here is derived from an EMBL/GenBank/DDBJ whole genome shotgun (WGS) entry which is preliminary data.</text>
</comment>
<feature type="compositionally biased region" description="Basic and acidic residues" evidence="1">
    <location>
        <begin position="253"/>
        <end position="264"/>
    </location>
</feature>
<feature type="region of interest" description="Disordered" evidence="1">
    <location>
        <begin position="246"/>
        <end position="268"/>
    </location>
</feature>
<dbReference type="SUPFAM" id="SSF48208">
    <property type="entry name" value="Six-hairpin glycosidases"/>
    <property type="match status" value="1"/>
</dbReference>
<dbReference type="Pfam" id="PF22422">
    <property type="entry name" value="MGH1-like_GH"/>
    <property type="match status" value="1"/>
</dbReference>
<dbReference type="InterPro" id="IPR054491">
    <property type="entry name" value="MGH1-like_GH"/>
</dbReference>
<dbReference type="Gene3D" id="2.60.40.10">
    <property type="entry name" value="Immunoglobulins"/>
    <property type="match status" value="1"/>
</dbReference>
<gene>
    <name evidence="3" type="ORF">FGD71_001135</name>
</gene>